<dbReference type="Gene3D" id="3.30.830.10">
    <property type="entry name" value="Metalloenzyme, LuxS/M16 peptidase-like"/>
    <property type="match status" value="4"/>
</dbReference>
<feature type="domain" description="Peptidase M16 C-terminal" evidence="3">
    <location>
        <begin position="201"/>
        <end position="374"/>
    </location>
</feature>
<feature type="domain" description="Peptidase M16 N-terminal" evidence="2">
    <location>
        <begin position="514"/>
        <end position="643"/>
    </location>
</feature>
<dbReference type="Pfam" id="PF00675">
    <property type="entry name" value="Peptidase_M16"/>
    <property type="match status" value="2"/>
</dbReference>
<comment type="caution">
    <text evidence="4">The sequence shown here is derived from an EMBL/GenBank/DDBJ whole genome shotgun (WGS) entry which is preliminary data.</text>
</comment>
<name>A0ABW8KI39_9GAMM</name>
<dbReference type="RefSeq" id="WP_404540742.1">
    <property type="nucleotide sequence ID" value="NZ_JADIKL010000007.1"/>
</dbReference>
<dbReference type="InterPro" id="IPR007863">
    <property type="entry name" value="Peptidase_M16_C"/>
</dbReference>
<dbReference type="InterPro" id="IPR011765">
    <property type="entry name" value="Pept_M16_N"/>
</dbReference>
<proteinExistence type="predicted"/>
<evidence type="ECO:0000256" key="1">
    <source>
        <dbReference type="SAM" id="SignalP"/>
    </source>
</evidence>
<reference evidence="4 5" key="1">
    <citation type="submission" date="2020-10" db="EMBL/GenBank/DDBJ databases">
        <title>Phylogeny of dyella-like bacteria.</title>
        <authorList>
            <person name="Fu J."/>
        </authorList>
    </citation>
    <scope>NUCLEOTIDE SEQUENCE [LARGE SCALE GENOMIC DNA]</scope>
    <source>
        <strain evidence="4 5">DKC-1</strain>
    </source>
</reference>
<gene>
    <name evidence="4" type="ORF">ISP14_13270</name>
</gene>
<dbReference type="Proteomes" id="UP001620397">
    <property type="component" value="Unassembled WGS sequence"/>
</dbReference>
<keyword evidence="5" id="KW-1185">Reference proteome</keyword>
<dbReference type="EMBL" id="JADIKL010000007">
    <property type="protein sequence ID" value="MFK2931763.1"/>
    <property type="molecule type" value="Genomic_DNA"/>
</dbReference>
<organism evidence="4 5">
    <name type="scientific">Dyella agri</name>
    <dbReference type="NCBI Taxonomy" id="1926869"/>
    <lineage>
        <taxon>Bacteria</taxon>
        <taxon>Pseudomonadati</taxon>
        <taxon>Pseudomonadota</taxon>
        <taxon>Gammaproteobacteria</taxon>
        <taxon>Lysobacterales</taxon>
        <taxon>Rhodanobacteraceae</taxon>
        <taxon>Dyella</taxon>
    </lineage>
</organism>
<feature type="domain" description="Peptidase M16 N-terminal" evidence="2">
    <location>
        <begin position="44"/>
        <end position="176"/>
    </location>
</feature>
<evidence type="ECO:0000259" key="2">
    <source>
        <dbReference type="Pfam" id="PF00675"/>
    </source>
</evidence>
<evidence type="ECO:0000259" key="3">
    <source>
        <dbReference type="Pfam" id="PF05193"/>
    </source>
</evidence>
<accession>A0ABW8KI39</accession>
<dbReference type="Pfam" id="PF05193">
    <property type="entry name" value="Peptidase_M16_C"/>
    <property type="match status" value="2"/>
</dbReference>
<dbReference type="SUPFAM" id="SSF63411">
    <property type="entry name" value="LuxS/MPP-like metallohydrolase"/>
    <property type="match status" value="4"/>
</dbReference>
<feature type="domain" description="Peptidase M16 C-terminal" evidence="3">
    <location>
        <begin position="670"/>
        <end position="847"/>
    </location>
</feature>
<dbReference type="PANTHER" id="PTHR11851:SF224">
    <property type="entry name" value="PROCESSING PROTEASE"/>
    <property type="match status" value="1"/>
</dbReference>
<feature type="signal peptide" evidence="1">
    <location>
        <begin position="1"/>
        <end position="22"/>
    </location>
</feature>
<dbReference type="InterPro" id="IPR050361">
    <property type="entry name" value="MPP/UQCRC_Complex"/>
</dbReference>
<dbReference type="InterPro" id="IPR011249">
    <property type="entry name" value="Metalloenz_LuxS/M16"/>
</dbReference>
<sequence>MHTLRSSLFALLFTCTPLFAVAAPATDTVDLKYEKFQLPNGLTVVVHEDHKAPVVAVSIWYHIGSADEPQGKTGFAHLFEHLMFSGSEHHKGSYLEAFDPIGATDMNGTTWFDRTNYFETVPTTAVDLALWMESDRMGHLLGAIGQKELDTQRGVVQNEKRQGENRPYGRVSELYLKNIFPTNHPYQHDTIGSMADLDAASLADVKAWFRCNYGAANTTLVLAGDITPAIARAKVMKYFGDIPAGPAVAHQQPWITPLGHRVDGVQHDHVAQTRIYRTWVVPQDGSDDALNLDLATTILGGGKSSRLYQRLVYRDKLVDDVSVSLSPFALASMLEIQADLKDGVDLAKVDAAIDEELKRFRAEGPSADELARAQVRYRGEFVRNVESVSDQARVLAEGQVYRDDPGAFRKDLSRIAAATVAGVRKAADTWLSRGDYHLKVLPAGKDFDPAAEDAKVASRAAMPGRPATVLPPARRYSVAQSGVDRSEGVPKVASFPTLQFPALQRARLKNGIEVVLAERHAVPVTQVELMFDAGYAADHGRRPGTAAFATSLLEESTKTLDSTEVAIRKERLGARIGAACGLDSCIASLNALEDRLVPSLALFADTVRNPAFKASDIARLREQHLAEIAQSKSSPMGVAQRILPPLLYGKEHAYGIPFDGLGSVADVKAMTAADFTAFQRDYLRPDNLKILVVGDTTLAGILPQLDAAFGDWQAPATPRPRKNLASVAVPAKPRLFLIDRPDAPQSLILAGLLVPSAKAPDYLTLRLANDALGGSFSSRLNMNLREDKHWAYGAHTMMSDTSGQGPMFFYAPVQTDKTAPSIAETLKEARAIVGDKPVTEAEIGNIRDMRVRALPGAYETSDAVLGTVTKIVKFGWPDDYVQTLKTRIEGVTPATAETALKEVVKPEAMTWVIVGDLRKIEQPVRALGIGDVEVLDADGHTVH</sequence>
<dbReference type="PANTHER" id="PTHR11851">
    <property type="entry name" value="METALLOPROTEASE"/>
    <property type="match status" value="1"/>
</dbReference>
<evidence type="ECO:0000313" key="5">
    <source>
        <dbReference type="Proteomes" id="UP001620397"/>
    </source>
</evidence>
<evidence type="ECO:0000313" key="4">
    <source>
        <dbReference type="EMBL" id="MFK2931763.1"/>
    </source>
</evidence>
<feature type="chain" id="PRO_5045263021" evidence="1">
    <location>
        <begin position="23"/>
        <end position="943"/>
    </location>
</feature>
<keyword evidence="1" id="KW-0732">Signal</keyword>
<protein>
    <submittedName>
        <fullName evidence="4">Insulinase family protein</fullName>
    </submittedName>
</protein>